<dbReference type="GO" id="GO:0006383">
    <property type="term" value="P:transcription by RNA polymerase III"/>
    <property type="evidence" value="ECO:0007669"/>
    <property type="project" value="UniProtKB-UniRule"/>
</dbReference>
<evidence type="ECO:0000256" key="1">
    <source>
        <dbReference type="ARBA" id="ARBA00004123"/>
    </source>
</evidence>
<dbReference type="InterPro" id="IPR036388">
    <property type="entry name" value="WH-like_DNA-bd_sf"/>
</dbReference>
<dbReference type="EMBL" id="JAGTXO010000055">
    <property type="protein sequence ID" value="KAG8458254.1"/>
    <property type="molecule type" value="Genomic_DNA"/>
</dbReference>
<reference evidence="7" key="1">
    <citation type="submission" date="2021-05" db="EMBL/GenBank/DDBJ databases">
        <title>The genome of the haptophyte Pavlova lutheri (Diacronema luteri, Pavlovales) - a model for lipid biosynthesis in eukaryotic algae.</title>
        <authorList>
            <person name="Hulatt C.J."/>
            <person name="Posewitz M.C."/>
        </authorList>
    </citation>
    <scope>NUCLEOTIDE SEQUENCE</scope>
    <source>
        <strain evidence="7">NIVA-4/92</strain>
    </source>
</reference>
<evidence type="ECO:0000256" key="3">
    <source>
        <dbReference type="ARBA" id="ARBA00022478"/>
    </source>
</evidence>
<proteinExistence type="inferred from homology"/>
<evidence type="ECO:0000256" key="5">
    <source>
        <dbReference type="ARBA" id="ARBA00023242"/>
    </source>
</evidence>
<dbReference type="InterPro" id="IPR036390">
    <property type="entry name" value="WH_DNA-bd_sf"/>
</dbReference>
<accession>A0A8J5XBR2</accession>
<gene>
    <name evidence="7" type="ORF">KFE25_001546</name>
</gene>
<dbReference type="GO" id="GO:0005737">
    <property type="term" value="C:cytoplasm"/>
    <property type="evidence" value="ECO:0007669"/>
    <property type="project" value="UniProtKB-ARBA"/>
</dbReference>
<keyword evidence="5 6" id="KW-0539">Nucleus</keyword>
<protein>
    <recommendedName>
        <fullName evidence="6">DNA-directed RNA polymerase III subunit RPC6</fullName>
        <shortName evidence="6">RNA polymerase III subunit C6</shortName>
    </recommendedName>
</protein>
<dbReference type="GO" id="GO:0005654">
    <property type="term" value="C:nucleoplasm"/>
    <property type="evidence" value="ECO:0007669"/>
    <property type="project" value="UniProtKB-ARBA"/>
</dbReference>
<dbReference type="InterPro" id="IPR007832">
    <property type="entry name" value="RNA_pol_Rpc34"/>
</dbReference>
<dbReference type="Proteomes" id="UP000751190">
    <property type="component" value="Unassembled WGS sequence"/>
</dbReference>
<name>A0A8J5XBR2_DIALT</name>
<evidence type="ECO:0000256" key="2">
    <source>
        <dbReference type="ARBA" id="ARBA00011038"/>
    </source>
</evidence>
<comment type="function">
    <text evidence="6">DNA-dependent RNA polymerase catalyzes the transcription of DNA into RNA using the four ribonucleoside triphosphates as substrates. Specific peripheric component of RNA polymerase III which synthesizes small RNAs, such as 5S rRNA and tRNAs.</text>
</comment>
<keyword evidence="8" id="KW-1185">Reference proteome</keyword>
<dbReference type="Pfam" id="PF05158">
    <property type="entry name" value="RNA_pol_Rpc34"/>
    <property type="match status" value="2"/>
</dbReference>
<evidence type="ECO:0000256" key="4">
    <source>
        <dbReference type="ARBA" id="ARBA00023163"/>
    </source>
</evidence>
<comment type="subcellular location">
    <subcellularLocation>
        <location evidence="1 6">Nucleus</location>
    </subcellularLocation>
</comment>
<sequence>MASSLQARLIELLENASGTGVRQADLERQLRESEPGVDLDLSAVVEALNRMLKDGHALVGRLGNGDLVYRRQSTQEATRVQGLSSEERLVLQLIEATGNVGMWTRDIRLRSNLQQTQVPKILKTLELRKLIKAVKSVASKNKKMYMLYDLEPPHEPFYNDEQELDVYFISVLQSHLYDWIAQQERPVTLDDCWKYIRSSRLSIVELRPEDVQMLLRALEYDAMVEPVDVPAPRQASGSKASAGRGGSAGMVTAYKKLHTTGAISRLADIPCTKCPLVAQCEEAHQISATSCEYFTGYLQMVDDW</sequence>
<dbReference type="PANTHER" id="PTHR12780">
    <property type="entry name" value="RNA POLYMERASE III DNA DIRECTED , 39KD SUBUNIT-RELATED"/>
    <property type="match status" value="1"/>
</dbReference>
<dbReference type="OrthoDB" id="613763at2759"/>
<evidence type="ECO:0000313" key="7">
    <source>
        <dbReference type="EMBL" id="KAG8458254.1"/>
    </source>
</evidence>
<dbReference type="PIRSF" id="PIRSF028763">
    <property type="entry name" value="RNA_pol_Rpc34"/>
    <property type="match status" value="1"/>
</dbReference>
<dbReference type="OMA" id="VGTTKKC"/>
<dbReference type="SUPFAM" id="SSF46785">
    <property type="entry name" value="Winged helix' DNA-binding domain"/>
    <property type="match status" value="1"/>
</dbReference>
<evidence type="ECO:0000313" key="8">
    <source>
        <dbReference type="Proteomes" id="UP000751190"/>
    </source>
</evidence>
<comment type="caution">
    <text evidence="7">The sequence shown here is derived from an EMBL/GenBank/DDBJ whole genome shotgun (WGS) entry which is preliminary data.</text>
</comment>
<evidence type="ECO:0000256" key="6">
    <source>
        <dbReference type="PIRNR" id="PIRNR028763"/>
    </source>
</evidence>
<dbReference type="InterPro" id="IPR016049">
    <property type="entry name" value="RNA_pol_Rpc34-like"/>
</dbReference>
<comment type="similarity">
    <text evidence="2 6">Belongs to the eukaryotic RPC34/RPC39 RNA polymerase subunit family.</text>
</comment>
<dbReference type="FunFam" id="1.10.10.10:FF:000116">
    <property type="entry name" value="DNA-directed RNA polymerase III subunit RPC6"/>
    <property type="match status" value="1"/>
</dbReference>
<dbReference type="Gene3D" id="1.10.10.10">
    <property type="entry name" value="Winged helix-like DNA-binding domain superfamily/Winged helix DNA-binding domain"/>
    <property type="match status" value="1"/>
</dbReference>
<dbReference type="AlphaFoldDB" id="A0A8J5XBR2"/>
<keyword evidence="4 6" id="KW-0804">Transcription</keyword>
<organism evidence="7 8">
    <name type="scientific">Diacronema lutheri</name>
    <name type="common">Unicellular marine alga</name>
    <name type="synonym">Monochrysis lutheri</name>
    <dbReference type="NCBI Taxonomy" id="2081491"/>
    <lineage>
        <taxon>Eukaryota</taxon>
        <taxon>Haptista</taxon>
        <taxon>Haptophyta</taxon>
        <taxon>Pavlovophyceae</taxon>
        <taxon>Pavlovales</taxon>
        <taxon>Pavlovaceae</taxon>
        <taxon>Diacronema</taxon>
    </lineage>
</organism>
<keyword evidence="3 6" id="KW-0240">DNA-directed RNA polymerase</keyword>
<dbReference type="GO" id="GO:0005666">
    <property type="term" value="C:RNA polymerase III complex"/>
    <property type="evidence" value="ECO:0007669"/>
    <property type="project" value="UniProtKB-UniRule"/>
</dbReference>